<feature type="compositionally biased region" description="Low complexity" evidence="3">
    <location>
        <begin position="152"/>
        <end position="171"/>
    </location>
</feature>
<dbReference type="Pfam" id="PF00806">
    <property type="entry name" value="PUF"/>
    <property type="match status" value="8"/>
</dbReference>
<dbReference type="InterPro" id="IPR011989">
    <property type="entry name" value="ARM-like"/>
</dbReference>
<dbReference type="FunFam" id="1.25.10.10:FF:000237">
    <property type="entry name" value="Pumilio homolog 9"/>
    <property type="match status" value="1"/>
</dbReference>
<evidence type="ECO:0000259" key="4">
    <source>
        <dbReference type="PROSITE" id="PS50303"/>
    </source>
</evidence>
<feature type="compositionally biased region" description="Basic and acidic residues" evidence="3">
    <location>
        <begin position="87"/>
        <end position="104"/>
    </location>
</feature>
<evidence type="ECO:0000313" key="5">
    <source>
        <dbReference type="EMBL" id="GJN92574.1"/>
    </source>
</evidence>
<evidence type="ECO:0000313" key="6">
    <source>
        <dbReference type="Proteomes" id="UP001342314"/>
    </source>
</evidence>
<proteinExistence type="predicted"/>
<feature type="region of interest" description="Disordered" evidence="3">
    <location>
        <begin position="125"/>
        <end position="206"/>
    </location>
</feature>
<feature type="repeat" description="Pumilio" evidence="2">
    <location>
        <begin position="617"/>
        <end position="652"/>
    </location>
</feature>
<feature type="compositionally biased region" description="Basic and acidic residues" evidence="3">
    <location>
        <begin position="56"/>
        <end position="67"/>
    </location>
</feature>
<feature type="compositionally biased region" description="Low complexity" evidence="3">
    <location>
        <begin position="270"/>
        <end position="287"/>
    </location>
</feature>
<evidence type="ECO:0000256" key="2">
    <source>
        <dbReference type="PROSITE-ProRule" id="PRU00317"/>
    </source>
</evidence>
<feature type="compositionally biased region" description="Low complexity" evidence="3">
    <location>
        <begin position="15"/>
        <end position="32"/>
    </location>
</feature>
<feature type="compositionally biased region" description="Basic and acidic residues" evidence="3">
    <location>
        <begin position="180"/>
        <end position="194"/>
    </location>
</feature>
<dbReference type="InterPro" id="IPR016024">
    <property type="entry name" value="ARM-type_fold"/>
</dbReference>
<organism evidence="5 6">
    <name type="scientific">Rhodotorula paludigena</name>
    <dbReference type="NCBI Taxonomy" id="86838"/>
    <lineage>
        <taxon>Eukaryota</taxon>
        <taxon>Fungi</taxon>
        <taxon>Dikarya</taxon>
        <taxon>Basidiomycota</taxon>
        <taxon>Pucciniomycotina</taxon>
        <taxon>Microbotryomycetes</taxon>
        <taxon>Sporidiobolales</taxon>
        <taxon>Sporidiobolaceae</taxon>
        <taxon>Rhodotorula</taxon>
    </lineage>
</organism>
<feature type="repeat" description="Pumilio" evidence="2">
    <location>
        <begin position="509"/>
        <end position="544"/>
    </location>
</feature>
<dbReference type="EMBL" id="BQKY01000011">
    <property type="protein sequence ID" value="GJN92574.1"/>
    <property type="molecule type" value="Genomic_DNA"/>
</dbReference>
<keyword evidence="6" id="KW-1185">Reference proteome</keyword>
<protein>
    <recommendedName>
        <fullName evidence="4">PUM-HD domain-containing protein</fullName>
    </recommendedName>
</protein>
<evidence type="ECO:0000256" key="1">
    <source>
        <dbReference type="ARBA" id="ARBA00022737"/>
    </source>
</evidence>
<feature type="compositionally biased region" description="Polar residues" evidence="3">
    <location>
        <begin position="141"/>
        <end position="151"/>
    </location>
</feature>
<dbReference type="SMART" id="SM00025">
    <property type="entry name" value="Pumilio"/>
    <property type="match status" value="8"/>
</dbReference>
<gene>
    <name evidence="5" type="ORF">Rhopal_005604-T1</name>
</gene>
<reference evidence="5 6" key="1">
    <citation type="submission" date="2021-12" db="EMBL/GenBank/DDBJ databases">
        <title>High titer production of polyol ester of fatty acids by Rhodotorula paludigena BS15 towards product separation-free biomass refinery.</title>
        <authorList>
            <person name="Mano J."/>
            <person name="Ono H."/>
            <person name="Tanaka T."/>
            <person name="Naito K."/>
            <person name="Sushida H."/>
            <person name="Ike M."/>
            <person name="Tokuyasu K."/>
            <person name="Kitaoka M."/>
        </authorList>
    </citation>
    <scope>NUCLEOTIDE SEQUENCE [LARGE SCALE GENOMIC DNA]</scope>
    <source>
        <strain evidence="5 6">BS15</strain>
    </source>
</reference>
<dbReference type="CDD" id="cd07920">
    <property type="entry name" value="Pumilio"/>
    <property type="match status" value="1"/>
</dbReference>
<comment type="caution">
    <text evidence="5">The sequence shown here is derived from an EMBL/GenBank/DDBJ whole genome shotgun (WGS) entry which is preliminary data.</text>
</comment>
<sequence length="887" mass="93824">MLAGALRSPCDPMAPTSSVSSSSEAGGEPASTKLAASLAGLPVRVPGQQDGLEQQRAADKGEHKGLEDTLDLATSNQSPADIAAQKLEQKRLEHERQRELQKKAFEEQMKQLELQQQLEEQALLAASGGANGKPNGPVRSRSGNDLASFNQANGADGAAGAPSSASKYAAAKSMPGSRRHSGELKNGEADEHKKLANGQQRDAEGKPMLNSFLFDDELDADLQNSAWGGKYLQMNTEDDKFPILVRQGNGAGLTPARAGEWPAFAPGSQPTVSAATTSTPATPSAGVSPGGRSSALPPPNKSERASPTGNGLPKANGSAAIDALGDQFSNFSIDTKVFSPSPSGVDVSGVPSLSTPFLGGGAGGYVHDHGAFVYGGPAGGAGGRGEGMGANRFAGLRLEDLQGDMLSLCKDQFGCRYLQKKLEDGNPEHRDMIFNEVFPHFAELMTDPFANYLAQRLLEFATDEQRDALIESISGELVSISLNMHGTRAVQKMIDYLSTQRQVQSLILALNLNVVTLIKDLNGNHVIQKCLNALPPEDNQFIYNAVATHCIEVATHRHGCCVLQRCIDHASESQRIQLVTEITYNSLTLVQDAFGNYVVQYVLDLNDNRFIEAIVRQFLGNVSALSAQKFSSNVVEKCIRVADATGRRAIIDELLVKQRLERLLRDSFANYVVQTALDYAEPAQRAQLIETIRPILPMIRNTPYGKRIQSKIQRETNDHMRHGGGYHHHQHHFVPAGAFYGQPMHGPPPHYMGPPPHMGGMHAPPPHAFGDFARAGSPYGMAPPHMGPYAPQGMPPMGHGHGAHGHGPAMLNQHPAALAAQQQAQAQAAANGAPAGAGGAAGASPAGPQGAAAFAPFPGAPAGADAYSQAPPAGHGMASAGPYGGFM</sequence>
<dbReference type="PROSITE" id="PS50302">
    <property type="entry name" value="PUM"/>
    <property type="match status" value="8"/>
</dbReference>
<feature type="repeat" description="Pumilio" evidence="2">
    <location>
        <begin position="472"/>
        <end position="508"/>
    </location>
</feature>
<feature type="repeat" description="Pumilio" evidence="2">
    <location>
        <begin position="545"/>
        <end position="580"/>
    </location>
</feature>
<dbReference type="GO" id="GO:0010608">
    <property type="term" value="P:post-transcriptional regulation of gene expression"/>
    <property type="evidence" value="ECO:0007669"/>
    <property type="project" value="TreeGrafter"/>
</dbReference>
<feature type="repeat" description="Pumilio" evidence="2">
    <location>
        <begin position="581"/>
        <end position="616"/>
    </location>
</feature>
<feature type="region of interest" description="Disordered" evidence="3">
    <location>
        <begin position="1"/>
        <end position="104"/>
    </location>
</feature>
<accession>A0AAV5GPZ2</accession>
<name>A0AAV5GPZ2_9BASI</name>
<feature type="repeat" description="Pumilio" evidence="2">
    <location>
        <begin position="400"/>
        <end position="435"/>
    </location>
</feature>
<dbReference type="GO" id="GO:0005737">
    <property type="term" value="C:cytoplasm"/>
    <property type="evidence" value="ECO:0007669"/>
    <property type="project" value="TreeGrafter"/>
</dbReference>
<dbReference type="Gene3D" id="1.25.10.10">
    <property type="entry name" value="Leucine-rich Repeat Variant"/>
    <property type="match status" value="1"/>
</dbReference>
<feature type="repeat" description="Pumilio" evidence="2">
    <location>
        <begin position="653"/>
        <end position="690"/>
    </location>
</feature>
<dbReference type="PROSITE" id="PS50303">
    <property type="entry name" value="PUM_HD"/>
    <property type="match status" value="1"/>
</dbReference>
<feature type="region of interest" description="Disordered" evidence="3">
    <location>
        <begin position="817"/>
        <end position="849"/>
    </location>
</feature>
<dbReference type="InterPro" id="IPR001313">
    <property type="entry name" value="Pumilio_RNA-bd_rpt"/>
</dbReference>
<dbReference type="PANTHER" id="PTHR12537:SF13">
    <property type="entry name" value="PUMILIO HOMOLOGY DOMAIN FAMILY MEMBER 4"/>
    <property type="match status" value="1"/>
</dbReference>
<dbReference type="SUPFAM" id="SSF48371">
    <property type="entry name" value="ARM repeat"/>
    <property type="match status" value="1"/>
</dbReference>
<dbReference type="InterPro" id="IPR033133">
    <property type="entry name" value="PUM-HD"/>
</dbReference>
<feature type="domain" description="PUM-HD" evidence="4">
    <location>
        <begin position="379"/>
        <end position="716"/>
    </location>
</feature>
<feature type="compositionally biased region" description="Low complexity" evidence="3">
    <location>
        <begin position="817"/>
        <end position="834"/>
    </location>
</feature>
<dbReference type="Proteomes" id="UP001342314">
    <property type="component" value="Unassembled WGS sequence"/>
</dbReference>
<dbReference type="PANTHER" id="PTHR12537">
    <property type="entry name" value="RNA BINDING PROTEIN PUMILIO-RELATED"/>
    <property type="match status" value="1"/>
</dbReference>
<feature type="region of interest" description="Disordered" evidence="3">
    <location>
        <begin position="254"/>
        <end position="318"/>
    </location>
</feature>
<dbReference type="GO" id="GO:0003729">
    <property type="term" value="F:mRNA binding"/>
    <property type="evidence" value="ECO:0007669"/>
    <property type="project" value="TreeGrafter"/>
</dbReference>
<evidence type="ECO:0000256" key="3">
    <source>
        <dbReference type="SAM" id="MobiDB-lite"/>
    </source>
</evidence>
<dbReference type="AlphaFoldDB" id="A0AAV5GPZ2"/>
<keyword evidence="1" id="KW-0677">Repeat</keyword>
<dbReference type="InterPro" id="IPR033712">
    <property type="entry name" value="Pumilio_RNA-bd"/>
</dbReference>
<feature type="repeat" description="Pumilio" evidence="2">
    <location>
        <begin position="436"/>
        <end position="471"/>
    </location>
</feature>